<dbReference type="InterPro" id="IPR027417">
    <property type="entry name" value="P-loop_NTPase"/>
</dbReference>
<dbReference type="eggNOG" id="KOG2702">
    <property type="taxonomic scope" value="Eukaryota"/>
</dbReference>
<dbReference type="Proteomes" id="UP000016924">
    <property type="component" value="Unassembled WGS sequence"/>
</dbReference>
<dbReference type="RefSeq" id="XP_007784157.1">
    <property type="nucleotide sequence ID" value="XM_007785967.1"/>
</dbReference>
<dbReference type="GeneID" id="19905409"/>
<dbReference type="Gene3D" id="3.40.50.300">
    <property type="entry name" value="P-loop containing nucleotide triphosphate hydrolases"/>
    <property type="match status" value="1"/>
</dbReference>
<reference evidence="2" key="1">
    <citation type="submission" date="2012-06" db="EMBL/GenBank/DDBJ databases">
        <title>The genome sequence of Coniosporium apollinis CBS 100218.</title>
        <authorList>
            <consortium name="The Broad Institute Genome Sequencing Platform"/>
            <person name="Cuomo C."/>
            <person name="Gorbushina A."/>
            <person name="Noack S."/>
            <person name="Walker B."/>
            <person name="Young S.K."/>
            <person name="Zeng Q."/>
            <person name="Gargeya S."/>
            <person name="Fitzgerald M."/>
            <person name="Haas B."/>
            <person name="Abouelleil A."/>
            <person name="Alvarado L."/>
            <person name="Arachchi H.M."/>
            <person name="Berlin A.M."/>
            <person name="Chapman S.B."/>
            <person name="Goldberg J."/>
            <person name="Griggs A."/>
            <person name="Gujja S."/>
            <person name="Hansen M."/>
            <person name="Howarth C."/>
            <person name="Imamovic A."/>
            <person name="Larimer J."/>
            <person name="McCowan C."/>
            <person name="Montmayeur A."/>
            <person name="Murphy C."/>
            <person name="Neiman D."/>
            <person name="Pearson M."/>
            <person name="Priest M."/>
            <person name="Roberts A."/>
            <person name="Saif S."/>
            <person name="Shea T."/>
            <person name="Sisk P."/>
            <person name="Sykes S."/>
            <person name="Wortman J."/>
            <person name="Nusbaum C."/>
            <person name="Birren B."/>
        </authorList>
    </citation>
    <scope>NUCLEOTIDE SEQUENCE [LARGE SCALE GENOMIC DNA]</scope>
    <source>
        <strain evidence="2">CBS 100218</strain>
    </source>
</reference>
<sequence length="314" mass="34940">MDEQVNRLVAKLWGKPRKTPSQATVWQPPNSSRLLTASMGREIRTHTPLPPPPRRRVWHPRVRQVCNPYLSLHTIQGKNCELQRVVQQADYVHAEAGKTTLAAKVTNRINDRYHDQSPGASCGNAIAAFVPLDGYHLSRAQLDAMPDPVNAHARRGAAFTFDGEGFSTLVKELRKPLLPETKTVFAPSFDHKVKDPVEGDIGISPGMRIIIFEGNYLSLNKPPWSDAAAMMDELWFVEVDFDTARKRLVTRHVKAGIAADEGAAHKRVTENDLVNGKEIVDDRIPEVHEVIVSKEDEAWTPERQGMETATAPGG</sequence>
<evidence type="ECO:0000313" key="1">
    <source>
        <dbReference type="EMBL" id="EON68840.1"/>
    </source>
</evidence>
<proteinExistence type="predicted"/>
<dbReference type="HOGENOM" id="CLU_885705_0_0_1"/>
<evidence type="ECO:0008006" key="3">
    <source>
        <dbReference type="Google" id="ProtNLM"/>
    </source>
</evidence>
<protein>
    <recommendedName>
        <fullName evidence="3">Phosphoribulokinase/uridine kinase domain-containing protein</fullName>
    </recommendedName>
</protein>
<accession>R7Z3R3</accession>
<dbReference type="AlphaFoldDB" id="R7Z3R3"/>
<dbReference type="OrthoDB" id="6362633at2759"/>
<dbReference type="EMBL" id="JH767602">
    <property type="protein sequence ID" value="EON68840.1"/>
    <property type="molecule type" value="Genomic_DNA"/>
</dbReference>
<evidence type="ECO:0000313" key="2">
    <source>
        <dbReference type="Proteomes" id="UP000016924"/>
    </source>
</evidence>
<dbReference type="STRING" id="1168221.R7Z3R3"/>
<name>R7Z3R3_CONA1</name>
<dbReference type="SUPFAM" id="SSF52540">
    <property type="entry name" value="P-loop containing nucleoside triphosphate hydrolases"/>
    <property type="match status" value="1"/>
</dbReference>
<gene>
    <name evidence="1" type="ORF">W97_08098</name>
</gene>
<dbReference type="PANTHER" id="PTHR10285">
    <property type="entry name" value="URIDINE KINASE"/>
    <property type="match status" value="1"/>
</dbReference>
<organism evidence="1 2">
    <name type="scientific">Coniosporium apollinis (strain CBS 100218)</name>
    <name type="common">Rock-inhabiting black yeast</name>
    <dbReference type="NCBI Taxonomy" id="1168221"/>
    <lineage>
        <taxon>Eukaryota</taxon>
        <taxon>Fungi</taxon>
        <taxon>Dikarya</taxon>
        <taxon>Ascomycota</taxon>
        <taxon>Pezizomycotina</taxon>
        <taxon>Dothideomycetes</taxon>
        <taxon>Dothideomycetes incertae sedis</taxon>
        <taxon>Coniosporium</taxon>
    </lineage>
</organism>
<keyword evidence="2" id="KW-1185">Reference proteome</keyword>